<evidence type="ECO:0000313" key="7">
    <source>
        <dbReference type="Proteomes" id="UP000886724"/>
    </source>
</evidence>
<dbReference type="AlphaFoldDB" id="A0A9D1XLZ8"/>
<dbReference type="InterPro" id="IPR003382">
    <property type="entry name" value="Flavoprotein"/>
</dbReference>
<comment type="caution">
    <text evidence="6">The sequence shown here is derived from an EMBL/GenBank/DDBJ whole genome shotgun (WGS) entry which is preliminary data.</text>
</comment>
<reference evidence="6" key="1">
    <citation type="journal article" date="2021" name="PeerJ">
        <title>Extensive microbial diversity within the chicken gut microbiome revealed by metagenomics and culture.</title>
        <authorList>
            <person name="Gilroy R."/>
            <person name="Ravi A."/>
            <person name="Getino M."/>
            <person name="Pursley I."/>
            <person name="Horton D.L."/>
            <person name="Alikhan N.F."/>
            <person name="Baker D."/>
            <person name="Gharbi K."/>
            <person name="Hall N."/>
            <person name="Watson M."/>
            <person name="Adriaenssens E.M."/>
            <person name="Foster-Nyarko E."/>
            <person name="Jarju S."/>
            <person name="Secka A."/>
            <person name="Antonio M."/>
            <person name="Oren A."/>
            <person name="Chaudhuri R.R."/>
            <person name="La Ragione R."/>
            <person name="Hildebrand F."/>
            <person name="Pallen M.J."/>
        </authorList>
    </citation>
    <scope>NUCLEOTIDE SEQUENCE</scope>
    <source>
        <strain evidence="6">ChiGjej1B1-14440</strain>
    </source>
</reference>
<reference evidence="6" key="2">
    <citation type="submission" date="2021-04" db="EMBL/GenBank/DDBJ databases">
        <authorList>
            <person name="Gilroy R."/>
        </authorList>
    </citation>
    <scope>NUCLEOTIDE SEQUENCE</scope>
    <source>
        <strain evidence="6">ChiGjej1B1-14440</strain>
    </source>
</reference>
<proteinExistence type="predicted"/>
<evidence type="ECO:0000256" key="2">
    <source>
        <dbReference type="ARBA" id="ARBA00022630"/>
    </source>
</evidence>
<evidence type="ECO:0000256" key="4">
    <source>
        <dbReference type="ARBA" id="ARBA00022679"/>
    </source>
</evidence>
<dbReference type="InterPro" id="IPR036551">
    <property type="entry name" value="Flavin_trans-like"/>
</dbReference>
<dbReference type="SUPFAM" id="SSF52507">
    <property type="entry name" value="Homo-oligomeric flavin-containing Cys decarboxylases, HFCD"/>
    <property type="match status" value="1"/>
</dbReference>
<keyword evidence="4" id="KW-0808">Transferase</keyword>
<dbReference type="InterPro" id="IPR004507">
    <property type="entry name" value="UbiX-like"/>
</dbReference>
<evidence type="ECO:0000256" key="1">
    <source>
        <dbReference type="ARBA" id="ARBA00022602"/>
    </source>
</evidence>
<keyword evidence="3" id="KW-0288">FMN</keyword>
<evidence type="ECO:0000313" key="6">
    <source>
        <dbReference type="EMBL" id="HIX81720.1"/>
    </source>
</evidence>
<accession>A0A9D1XLZ8</accession>
<dbReference type="EMBL" id="DXET01000155">
    <property type="protein sequence ID" value="HIX81720.1"/>
    <property type="molecule type" value="Genomic_DNA"/>
</dbReference>
<sequence>MKRIVVAITGASGIPLAITCLEELRKTDYEIHLIMSKSAKLTLQLETNYQIEDIYFLVDVVHENEAIGDNIASGTYLVSGVIVIPCSMKTLGGIRNGYSDNLINRVVDVNIKEQRKVILVTREAPLSSIHLDNLAYLARIPNLFIIPPVLTYYQHPKTIKDMEIHIVGKILEKFDIDISDYKRWDYKK</sequence>
<dbReference type="Gene3D" id="3.40.50.1950">
    <property type="entry name" value="Flavin prenyltransferase-like"/>
    <property type="match status" value="1"/>
</dbReference>
<organism evidence="6 7">
    <name type="scientific">Candidatus Erysipelatoclostridium merdavium</name>
    <dbReference type="NCBI Taxonomy" id="2838566"/>
    <lineage>
        <taxon>Bacteria</taxon>
        <taxon>Bacillati</taxon>
        <taxon>Bacillota</taxon>
        <taxon>Erysipelotrichia</taxon>
        <taxon>Erysipelotrichales</taxon>
        <taxon>Erysipelotrichales incertae sedis</taxon>
    </lineage>
</organism>
<feature type="domain" description="Flavoprotein" evidence="5">
    <location>
        <begin position="2"/>
        <end position="173"/>
    </location>
</feature>
<evidence type="ECO:0000259" key="5">
    <source>
        <dbReference type="Pfam" id="PF02441"/>
    </source>
</evidence>
<evidence type="ECO:0000256" key="3">
    <source>
        <dbReference type="ARBA" id="ARBA00022643"/>
    </source>
</evidence>
<dbReference type="GO" id="GO:0004659">
    <property type="term" value="F:prenyltransferase activity"/>
    <property type="evidence" value="ECO:0007669"/>
    <property type="project" value="UniProtKB-KW"/>
</dbReference>
<dbReference type="Proteomes" id="UP000886724">
    <property type="component" value="Unassembled WGS sequence"/>
</dbReference>
<dbReference type="Pfam" id="PF02441">
    <property type="entry name" value="Flavoprotein"/>
    <property type="match status" value="1"/>
</dbReference>
<dbReference type="NCBIfam" id="NF004685">
    <property type="entry name" value="PRK06029.1"/>
    <property type="match status" value="1"/>
</dbReference>
<keyword evidence="2" id="KW-0285">Flavoprotein</keyword>
<dbReference type="NCBIfam" id="TIGR00421">
    <property type="entry name" value="ubiX_pad"/>
    <property type="match status" value="1"/>
</dbReference>
<gene>
    <name evidence="6" type="ORF">H9980_07090</name>
</gene>
<keyword evidence="1" id="KW-0637">Prenyltransferase</keyword>
<protein>
    <submittedName>
        <fullName evidence="6">UbiX family flavin prenyltransferase</fullName>
    </submittedName>
</protein>
<name>A0A9D1XLZ8_9FIRM</name>